<dbReference type="AlphaFoldDB" id="A0AAJ1TLB1"/>
<proteinExistence type="predicted"/>
<evidence type="ECO:0000313" key="2">
    <source>
        <dbReference type="Proteomes" id="UP001223420"/>
    </source>
</evidence>
<dbReference type="Proteomes" id="UP001223420">
    <property type="component" value="Unassembled WGS sequence"/>
</dbReference>
<sequence>MALRVLTQVNYSAGENAEGDSGLAFTAELLGALVRADRDLHFYVLIPERAAASWTEALGDDRITCIPVPLLPRMHGGDFQFDPAELYKRFDFRRYDVDVLFLNQPETAPAFLQFMNRQTFHNVPAVGYIHWFDVRRPSTPKHDLHRPALLATLAGLGSMSLVGCNSEYGRKQILAKARTWFNDDFVELLDQRMRILPPAVDVRGLVPRGGRTSDTPARILVNHRLLKYTGVRALVSDVLPRLWERRQDFHVHLTNPTRVRLPGTMTRAAWLTVETLPRSRYREALRTSDLVLAPHRSTHWSISTLEAICGGCVPLMNVESFLLEMMEPILSGLAPSVRRHVEVRWFYFRSELTNRLCDLLDRLPEEAEVAREVARRAREVYSWEAWTGRWLDVFRAAEGGIPVMSDRNPSLLRVKDLLELNGEISKEAILREFSWAPKQRALAWTSLRKSIQMFAPDDASAPEAVFGRVPTRVRLAGIRPQSATSLAPLEASRESG</sequence>
<accession>A0AAJ1TLB1</accession>
<reference evidence="1" key="1">
    <citation type="submission" date="2023-07" db="EMBL/GenBank/DDBJ databases">
        <title>Genomic Encyclopedia of Type Strains, Phase IV (KMG-IV): sequencing the most valuable type-strain genomes for metagenomic binning, comparative biology and taxonomic classification.</title>
        <authorList>
            <person name="Goeker M."/>
        </authorList>
    </citation>
    <scope>NUCLEOTIDE SEQUENCE</scope>
    <source>
        <strain evidence="1">DSM 19569</strain>
    </source>
</reference>
<dbReference type="EMBL" id="JAUSWL010000002">
    <property type="protein sequence ID" value="MDQ0542786.1"/>
    <property type="molecule type" value="Genomic_DNA"/>
</dbReference>
<name>A0AAJ1TLB1_9HYPH</name>
<organism evidence="1 2">
    <name type="scientific">Methylobacterium brachiatum</name>
    <dbReference type="NCBI Taxonomy" id="269660"/>
    <lineage>
        <taxon>Bacteria</taxon>
        <taxon>Pseudomonadati</taxon>
        <taxon>Pseudomonadota</taxon>
        <taxon>Alphaproteobacteria</taxon>
        <taxon>Hyphomicrobiales</taxon>
        <taxon>Methylobacteriaceae</taxon>
        <taxon>Methylobacterium</taxon>
    </lineage>
</organism>
<dbReference type="Gene3D" id="3.40.50.2000">
    <property type="entry name" value="Glycogen Phosphorylase B"/>
    <property type="match status" value="1"/>
</dbReference>
<dbReference type="SUPFAM" id="SSF53756">
    <property type="entry name" value="UDP-Glycosyltransferase/glycogen phosphorylase"/>
    <property type="match status" value="1"/>
</dbReference>
<dbReference type="RefSeq" id="WP_043388022.1">
    <property type="nucleotide sequence ID" value="NZ_JAJALK010000008.1"/>
</dbReference>
<comment type="caution">
    <text evidence="1">The sequence shown here is derived from an EMBL/GenBank/DDBJ whole genome shotgun (WGS) entry which is preliminary data.</text>
</comment>
<protein>
    <submittedName>
        <fullName evidence="1">Glycosyltransferase involved in cell wall biosynthesis</fullName>
    </submittedName>
</protein>
<gene>
    <name evidence="1" type="ORF">QO001_001704</name>
</gene>
<evidence type="ECO:0000313" key="1">
    <source>
        <dbReference type="EMBL" id="MDQ0542786.1"/>
    </source>
</evidence>